<dbReference type="EMBL" id="JAVFWL010000003">
    <property type="protein sequence ID" value="KAK6745381.1"/>
    <property type="molecule type" value="Genomic_DNA"/>
</dbReference>
<feature type="region of interest" description="Disordered" evidence="2">
    <location>
        <begin position="499"/>
        <end position="518"/>
    </location>
</feature>
<reference evidence="4 5" key="1">
    <citation type="submission" date="2023-08" db="EMBL/GenBank/DDBJ databases">
        <title>A Necator americanus chromosomal reference genome.</title>
        <authorList>
            <person name="Ilik V."/>
            <person name="Petrzelkova K.J."/>
            <person name="Pardy F."/>
            <person name="Fuh T."/>
            <person name="Niatou-Singa F.S."/>
            <person name="Gouil Q."/>
            <person name="Baker L."/>
            <person name="Ritchie M.E."/>
            <person name="Jex A.R."/>
            <person name="Gazzola D."/>
            <person name="Li H."/>
            <person name="Toshio Fujiwara R."/>
            <person name="Zhan B."/>
            <person name="Aroian R.V."/>
            <person name="Pafco B."/>
            <person name="Schwarz E.M."/>
        </authorList>
    </citation>
    <scope>NUCLEOTIDE SEQUENCE [LARGE SCALE GENOMIC DNA]</scope>
    <source>
        <strain evidence="4 5">Aroian</strain>
        <tissue evidence="4">Whole animal</tissue>
    </source>
</reference>
<sequence>MLRRKIGWGPLKRRASLSVRASSKGSKMHLHLRHSRGVDAKGRVHISTDEMAEIYRNFHQALNETYWETASNHKICTDAMETLKTTHISKKNGRFLVLFTSVLSEAYSHAHYNVQELLYDDRDQIRGNYWADVVSFHKAVMAKADKVHAHSKCLHQLALLLHFASLYSLYKDVANEEFIISLYQRAENYILNDHHRLTDAEADQIKEYHDAIQTIYHLRGERSRPKVETATEKLEEAPTLALNEIDVVDATRPDPVQDQEVTLSKDELYAIYDKALERHKKMVMKRQQTMEELEKTVTAEISPVSSECSVEEEKLAETQQGSRKTSSQNSTDQNRCAGAKSVVVTSEKELEQVIKKLNPVVLSEKVETVKEKEPRTIGNSSKQRQSVSSSKHCPERRNTLATVPTLREFAGKNAIVLDKYDFKGEFERRCGRKKFIPPTALNLPIIGRPNKDDTIQSYRRKGLFDDVGFRQPPNLHKMQSFTECGSSTNAHAMVTYEEEEDLSREAEEDDIQNNNSLTPNSYMTEKIIKAVLAEKPITNTKLRKFIHQVEELNRRMRAAWAAFAAVREATDQLTDHDLRAHPFDSTVLPALCYAAETGMSRLRDPAEYVSKAKHRWAGHIMRRIDDRWTKRTLEWIPRDAKRPRGRPPTRWGDVFAARMDQNILDDNGEGTKRVEEMLGPARLVKTGHLSNDLTDLSLRKKKMEEENPKNFPGMSEKEERRSLRPVAFAAVVFSTVALTSCLLTFPMILHYVQTLESQVQLDLEYCQARARDMWKEMLSIETGGKRDVAKLADIVMSHRRLEKRDTLADFWARRLHDQELRDEPVGYDTPSAGVESVAVGGGGAQGCCTCNRGPPGPPGDAGRDGIDGLDGVPGDIGPPGPPAPPGPDASTLFPPQCPCEAPPGEPGPKGQQGPDGPPGPPGSPGEDGKPGDQGARGSPGLPGPTGPTGRPGPPGEPGTYKTEVGPPGRPGAPGRPGPPGQPGPPGGPGNDGKPGAQGPPGMPGPPGQPGQNGQPGPPGPNGENGAPGSCEHCPPARLAPGY</sequence>
<feature type="compositionally biased region" description="Pro residues" evidence="2">
    <location>
        <begin position="895"/>
        <end position="906"/>
    </location>
</feature>
<evidence type="ECO:0000313" key="5">
    <source>
        <dbReference type="Proteomes" id="UP001303046"/>
    </source>
</evidence>
<feature type="compositionally biased region" description="Pro residues" evidence="2">
    <location>
        <begin position="876"/>
        <end position="887"/>
    </location>
</feature>
<evidence type="ECO:0000259" key="3">
    <source>
        <dbReference type="SMART" id="SM01088"/>
    </source>
</evidence>
<dbReference type="Proteomes" id="UP001303046">
    <property type="component" value="Unassembled WGS sequence"/>
</dbReference>
<evidence type="ECO:0000313" key="4">
    <source>
        <dbReference type="EMBL" id="KAK6745381.1"/>
    </source>
</evidence>
<dbReference type="InterPro" id="IPR002486">
    <property type="entry name" value="Col_cuticle_N"/>
</dbReference>
<evidence type="ECO:0000256" key="1">
    <source>
        <dbReference type="ARBA" id="ARBA00022737"/>
    </source>
</evidence>
<dbReference type="InterPro" id="IPR008160">
    <property type="entry name" value="Collagen"/>
</dbReference>
<dbReference type="Pfam" id="PF01484">
    <property type="entry name" value="Col_cuticle_N"/>
    <property type="match status" value="1"/>
</dbReference>
<keyword evidence="5" id="KW-1185">Reference proteome</keyword>
<dbReference type="PANTHER" id="PTHR24637">
    <property type="entry name" value="COLLAGEN"/>
    <property type="match status" value="1"/>
</dbReference>
<feature type="compositionally biased region" description="Polar residues" evidence="2">
    <location>
        <begin position="317"/>
        <end position="334"/>
    </location>
</feature>
<dbReference type="SMART" id="SM01088">
    <property type="entry name" value="Col_cuticle_N"/>
    <property type="match status" value="1"/>
</dbReference>
<comment type="caution">
    <text evidence="4">The sequence shown here is derived from an EMBL/GenBank/DDBJ whole genome shotgun (WGS) entry which is preliminary data.</text>
</comment>
<organism evidence="4 5">
    <name type="scientific">Necator americanus</name>
    <name type="common">Human hookworm</name>
    <dbReference type="NCBI Taxonomy" id="51031"/>
    <lineage>
        <taxon>Eukaryota</taxon>
        <taxon>Metazoa</taxon>
        <taxon>Ecdysozoa</taxon>
        <taxon>Nematoda</taxon>
        <taxon>Chromadorea</taxon>
        <taxon>Rhabditida</taxon>
        <taxon>Rhabditina</taxon>
        <taxon>Rhabditomorpha</taxon>
        <taxon>Strongyloidea</taxon>
        <taxon>Ancylostomatidae</taxon>
        <taxon>Bunostominae</taxon>
        <taxon>Necator</taxon>
    </lineage>
</organism>
<accession>A0ABR1D5L9</accession>
<dbReference type="PANTHER" id="PTHR24637:SF390">
    <property type="entry name" value="CUTICLE COLLAGEN 14"/>
    <property type="match status" value="1"/>
</dbReference>
<feature type="compositionally biased region" description="Low complexity" evidence="2">
    <location>
        <begin position="380"/>
        <end position="391"/>
    </location>
</feature>
<gene>
    <name evidence="4" type="primary">Necator_chrIII.g12627</name>
    <name evidence="4" type="ORF">RB195_011860</name>
</gene>
<name>A0ABR1D5L9_NECAM</name>
<protein>
    <recommendedName>
        <fullName evidence="3">Nematode cuticle collagen N-terminal domain-containing protein</fullName>
    </recommendedName>
</protein>
<feature type="region of interest" description="Disordered" evidence="2">
    <location>
        <begin position="370"/>
        <end position="396"/>
    </location>
</feature>
<dbReference type="Pfam" id="PF01391">
    <property type="entry name" value="Collagen"/>
    <property type="match status" value="1"/>
</dbReference>
<feature type="compositionally biased region" description="Pro residues" evidence="2">
    <location>
        <begin position="967"/>
        <end position="987"/>
    </location>
</feature>
<proteinExistence type="predicted"/>
<feature type="region of interest" description="Disordered" evidence="2">
    <location>
        <begin position="294"/>
        <end position="337"/>
    </location>
</feature>
<keyword evidence="1" id="KW-0677">Repeat</keyword>
<feature type="region of interest" description="Disordered" evidence="2">
    <location>
        <begin position="855"/>
        <end position="1042"/>
    </location>
</feature>
<evidence type="ECO:0000256" key="2">
    <source>
        <dbReference type="SAM" id="MobiDB-lite"/>
    </source>
</evidence>
<feature type="domain" description="Nematode cuticle collagen N-terminal" evidence="3">
    <location>
        <begin position="725"/>
        <end position="777"/>
    </location>
</feature>
<feature type="compositionally biased region" description="Pro residues" evidence="2">
    <location>
        <begin position="941"/>
        <end position="956"/>
    </location>
</feature>
<feature type="compositionally biased region" description="Acidic residues" evidence="2">
    <location>
        <begin position="499"/>
        <end position="511"/>
    </location>
</feature>